<dbReference type="Proteomes" id="UP000663699">
    <property type="component" value="Chromosome 11"/>
</dbReference>
<dbReference type="AlphaFoldDB" id="A0A899FQT9"/>
<organism evidence="4 5">
    <name type="scientific">Pneumocystis wakefieldiae</name>
    <dbReference type="NCBI Taxonomy" id="38082"/>
    <lineage>
        <taxon>Eukaryota</taxon>
        <taxon>Fungi</taxon>
        <taxon>Dikarya</taxon>
        <taxon>Ascomycota</taxon>
        <taxon>Taphrinomycotina</taxon>
        <taxon>Pneumocystomycetes</taxon>
        <taxon>Pneumocystaceae</taxon>
        <taxon>Pneumocystis</taxon>
    </lineage>
</organism>
<dbReference type="GO" id="GO:1990904">
    <property type="term" value="C:ribonucleoprotein complex"/>
    <property type="evidence" value="ECO:0007669"/>
    <property type="project" value="UniProtKB-KW"/>
</dbReference>
<keyword evidence="2" id="KW-0689">Ribosomal protein</keyword>
<accession>A0A899FQT9</accession>
<evidence type="ECO:0000313" key="4">
    <source>
        <dbReference type="EMBL" id="QSL66300.1"/>
    </source>
</evidence>
<evidence type="ECO:0000256" key="2">
    <source>
        <dbReference type="ARBA" id="ARBA00022980"/>
    </source>
</evidence>
<reference evidence="4" key="1">
    <citation type="submission" date="2020-06" db="EMBL/GenBank/DDBJ databases">
        <title>Genomes of multiple members of Pneumocystis genus reveal paths to human pathogen Pneumocystis jirovecii.</title>
        <authorList>
            <person name="Cisse O.H."/>
            <person name="Ma L."/>
            <person name="Dekker J."/>
            <person name="Khil P."/>
            <person name="Jo J."/>
            <person name="Brenchley J."/>
            <person name="Blair R."/>
            <person name="Pahar B."/>
            <person name="Chabe M."/>
            <person name="Van Rompay K.A."/>
            <person name="Keesler R."/>
            <person name="Sukura A."/>
            <person name="Hirsch V."/>
            <person name="Kutty G."/>
            <person name="Liu Y."/>
            <person name="Peng L."/>
            <person name="Chen J."/>
            <person name="Song J."/>
            <person name="Weissenbacher-Lang C."/>
            <person name="Xu J."/>
            <person name="Upham N.S."/>
            <person name="Stajich J.E."/>
            <person name="Cuomo C.A."/>
            <person name="Cushion M.T."/>
            <person name="Kovacs J.A."/>
        </authorList>
    </citation>
    <scope>NUCLEOTIDE SEQUENCE</scope>
    <source>
        <strain evidence="4">2A</strain>
    </source>
</reference>
<dbReference type="InterPro" id="IPR001790">
    <property type="entry name" value="Ribosomal_uL10"/>
</dbReference>
<gene>
    <name evidence="4" type="ORF">MERGE_000678</name>
</gene>
<proteinExistence type="inferred from homology"/>
<sequence length="196" mass="22336">MTPREKKAFIQTIYLELIQLHSTFLIIQQNNVSAEAWKYMRGKLFVLGANIKVLRTRLFIRALQAASKDLEDKLLHKDTFFQYKIQDLKSLGEMVAGPIAIITFSACVEPSFLRRVIYLIDTSNGQFSLLGGFFEGELVDTKELLCIKEIPDRPILHTQLVYSLMSKSNELIEALEYSSNVLALILVKSSNYEQIG</sequence>
<dbReference type="InterPro" id="IPR047865">
    <property type="entry name" value="Ribosomal_uL10_bac_type"/>
</dbReference>
<dbReference type="EMBL" id="CP054542">
    <property type="protein sequence ID" value="QSL66300.1"/>
    <property type="molecule type" value="Genomic_DNA"/>
</dbReference>
<keyword evidence="5" id="KW-1185">Reference proteome</keyword>
<dbReference type="Gene3D" id="3.30.70.1730">
    <property type="match status" value="1"/>
</dbReference>
<dbReference type="Pfam" id="PF00466">
    <property type="entry name" value="Ribosomal_L10"/>
    <property type="match status" value="1"/>
</dbReference>
<protein>
    <recommendedName>
        <fullName evidence="6">Ribosomal protein L10</fullName>
    </recommendedName>
</protein>
<evidence type="ECO:0000256" key="3">
    <source>
        <dbReference type="ARBA" id="ARBA00023274"/>
    </source>
</evidence>
<comment type="similarity">
    <text evidence="1">Belongs to the universal ribosomal protein uL10 family.</text>
</comment>
<name>A0A899FQT9_9ASCO</name>
<evidence type="ECO:0000256" key="1">
    <source>
        <dbReference type="ARBA" id="ARBA00008889"/>
    </source>
</evidence>
<dbReference type="GO" id="GO:0005840">
    <property type="term" value="C:ribosome"/>
    <property type="evidence" value="ECO:0007669"/>
    <property type="project" value="UniProtKB-KW"/>
</dbReference>
<dbReference type="SUPFAM" id="SSF160369">
    <property type="entry name" value="Ribosomal protein L10-like"/>
    <property type="match status" value="1"/>
</dbReference>
<keyword evidence="3" id="KW-0687">Ribonucleoprotein</keyword>
<dbReference type="OrthoDB" id="360689at2759"/>
<dbReference type="InterPro" id="IPR043141">
    <property type="entry name" value="Ribosomal_uL10-like_sf"/>
</dbReference>
<evidence type="ECO:0008006" key="6">
    <source>
        <dbReference type="Google" id="ProtNLM"/>
    </source>
</evidence>
<evidence type="ECO:0000313" key="5">
    <source>
        <dbReference type="Proteomes" id="UP000663699"/>
    </source>
</evidence>
<dbReference type="PANTHER" id="PTHR11560">
    <property type="entry name" value="39S RIBOSOMAL PROTEIN L10, MITOCHONDRIAL"/>
    <property type="match status" value="1"/>
</dbReference>